<name>A0ACC0Q092_RHOML</name>
<evidence type="ECO:0000313" key="2">
    <source>
        <dbReference type="Proteomes" id="UP001062846"/>
    </source>
</evidence>
<gene>
    <name evidence="1" type="ORF">RHMOL_Rhmol01G0104100</name>
</gene>
<comment type="caution">
    <text evidence="1">The sequence shown here is derived from an EMBL/GenBank/DDBJ whole genome shotgun (WGS) entry which is preliminary data.</text>
</comment>
<dbReference type="EMBL" id="CM046388">
    <property type="protein sequence ID" value="KAI8571241.1"/>
    <property type="molecule type" value="Genomic_DNA"/>
</dbReference>
<reference evidence="1" key="1">
    <citation type="submission" date="2022-02" db="EMBL/GenBank/DDBJ databases">
        <title>Plant Genome Project.</title>
        <authorList>
            <person name="Zhang R.-G."/>
        </authorList>
    </citation>
    <scope>NUCLEOTIDE SEQUENCE</scope>
    <source>
        <strain evidence="1">AT1</strain>
    </source>
</reference>
<accession>A0ACC0Q092</accession>
<organism evidence="1 2">
    <name type="scientific">Rhododendron molle</name>
    <name type="common">Chinese azalea</name>
    <name type="synonym">Azalea mollis</name>
    <dbReference type="NCBI Taxonomy" id="49168"/>
    <lineage>
        <taxon>Eukaryota</taxon>
        <taxon>Viridiplantae</taxon>
        <taxon>Streptophyta</taxon>
        <taxon>Embryophyta</taxon>
        <taxon>Tracheophyta</taxon>
        <taxon>Spermatophyta</taxon>
        <taxon>Magnoliopsida</taxon>
        <taxon>eudicotyledons</taxon>
        <taxon>Gunneridae</taxon>
        <taxon>Pentapetalae</taxon>
        <taxon>asterids</taxon>
        <taxon>Ericales</taxon>
        <taxon>Ericaceae</taxon>
        <taxon>Ericoideae</taxon>
        <taxon>Rhodoreae</taxon>
        <taxon>Rhododendron</taxon>
    </lineage>
</organism>
<evidence type="ECO:0000313" key="1">
    <source>
        <dbReference type="EMBL" id="KAI8571241.1"/>
    </source>
</evidence>
<protein>
    <submittedName>
        <fullName evidence="1">Uncharacterized protein</fullName>
    </submittedName>
</protein>
<dbReference type="Proteomes" id="UP001062846">
    <property type="component" value="Chromosome 1"/>
</dbReference>
<keyword evidence="2" id="KW-1185">Reference proteome</keyword>
<proteinExistence type="predicted"/>
<sequence length="198" mass="21677">MMIVRNGLFPIMSSLVEKVREGKLISFDPKEPSRVNVLFQHIQEILSSETDVIAKTGDSWFNCLWDVGMRATTFIEPFLLIEYKWNGIDEGKVCPFASERIHELDGKVYDLKKKEVPLLPLQEELEDEIAKSGGGSLAPQDNATLFMETKVLPPKSSEISATSNVGTPAVPPPNAALTSTGVATSTITNDSVQNTPQG</sequence>